<evidence type="ECO:0000256" key="2">
    <source>
        <dbReference type="ARBA" id="ARBA00022771"/>
    </source>
</evidence>
<protein>
    <recommendedName>
        <fullName evidence="6">RING-type domain-containing protein</fullName>
    </recommendedName>
</protein>
<dbReference type="eggNOG" id="ENOG502RSEF">
    <property type="taxonomic scope" value="Eukaryota"/>
</dbReference>
<dbReference type="KEGG" id="hir:HETIRDRAFT_477964"/>
<dbReference type="RefSeq" id="XP_009549005.1">
    <property type="nucleotide sequence ID" value="XM_009550710.1"/>
</dbReference>
<evidence type="ECO:0000256" key="1">
    <source>
        <dbReference type="ARBA" id="ARBA00022723"/>
    </source>
</evidence>
<sequence>MPTCTICLETLKSPVALPCGHVYCQECITKIVQHAPATSMHQRSCPMCRRLFPIGTSLLSLPSPTLPHTPSRTTVAIDPHFVPPYLHPYLLPPFRKLYLDSTPDLPCPNPGSGPAKWQETREQLETERDRLRAENAVLRTSCAAWRRRADAHAAVHIGLATFARLARDYARMMHVQRDELARRCESLKRKYDANDNDNGFSDDEDEDEFAHESSTNASSSPITVPPPSTQSMTPTVESSMATSSSVHAVEAAGTSLDADRHRSKKRRVDNQEDEAMVAQSCHRPGIYIAAVPAH</sequence>
<dbReference type="SMART" id="SM00184">
    <property type="entry name" value="RING"/>
    <property type="match status" value="1"/>
</dbReference>
<evidence type="ECO:0000313" key="8">
    <source>
        <dbReference type="Proteomes" id="UP000030671"/>
    </source>
</evidence>
<feature type="domain" description="RING-type" evidence="6">
    <location>
        <begin position="4"/>
        <end position="49"/>
    </location>
</feature>
<dbReference type="GO" id="GO:0008270">
    <property type="term" value="F:zinc ion binding"/>
    <property type="evidence" value="ECO:0007669"/>
    <property type="project" value="UniProtKB-KW"/>
</dbReference>
<keyword evidence="1" id="KW-0479">Metal-binding</keyword>
<dbReference type="EMBL" id="KI925461">
    <property type="protein sequence ID" value="ETW78689.1"/>
    <property type="molecule type" value="Genomic_DNA"/>
</dbReference>
<gene>
    <name evidence="7" type="ORF">HETIRDRAFT_477964</name>
</gene>
<accession>W4JYY6</accession>
<dbReference type="InterPro" id="IPR001841">
    <property type="entry name" value="Znf_RING"/>
</dbReference>
<feature type="compositionally biased region" description="Polar residues" evidence="5">
    <location>
        <begin position="232"/>
        <end position="246"/>
    </location>
</feature>
<dbReference type="Gene3D" id="3.30.40.10">
    <property type="entry name" value="Zinc/RING finger domain, C3HC4 (zinc finger)"/>
    <property type="match status" value="1"/>
</dbReference>
<dbReference type="Pfam" id="PF00097">
    <property type="entry name" value="zf-C3HC4"/>
    <property type="match status" value="1"/>
</dbReference>
<dbReference type="AlphaFoldDB" id="W4JYY6"/>
<feature type="compositionally biased region" description="Acidic residues" evidence="5">
    <location>
        <begin position="200"/>
        <end position="209"/>
    </location>
</feature>
<dbReference type="Proteomes" id="UP000030671">
    <property type="component" value="Unassembled WGS sequence"/>
</dbReference>
<proteinExistence type="predicted"/>
<evidence type="ECO:0000256" key="3">
    <source>
        <dbReference type="ARBA" id="ARBA00022833"/>
    </source>
</evidence>
<dbReference type="InParanoid" id="W4JYY6"/>
<dbReference type="PROSITE" id="PS00518">
    <property type="entry name" value="ZF_RING_1"/>
    <property type="match status" value="1"/>
</dbReference>
<organism evidence="7 8">
    <name type="scientific">Heterobasidion irregulare (strain TC 32-1)</name>
    <dbReference type="NCBI Taxonomy" id="747525"/>
    <lineage>
        <taxon>Eukaryota</taxon>
        <taxon>Fungi</taxon>
        <taxon>Dikarya</taxon>
        <taxon>Basidiomycota</taxon>
        <taxon>Agaricomycotina</taxon>
        <taxon>Agaricomycetes</taxon>
        <taxon>Russulales</taxon>
        <taxon>Bondarzewiaceae</taxon>
        <taxon>Heterobasidion</taxon>
        <taxon>Heterobasidion annosum species complex</taxon>
    </lineage>
</organism>
<dbReference type="InterPro" id="IPR013083">
    <property type="entry name" value="Znf_RING/FYVE/PHD"/>
</dbReference>
<name>W4JYY6_HETIT</name>
<evidence type="ECO:0000313" key="7">
    <source>
        <dbReference type="EMBL" id="ETW78689.1"/>
    </source>
</evidence>
<keyword evidence="2 4" id="KW-0863">Zinc-finger</keyword>
<reference evidence="7 8" key="1">
    <citation type="journal article" date="2012" name="New Phytol.">
        <title>Insight into trade-off between wood decay and parasitism from the genome of a fungal forest pathogen.</title>
        <authorList>
            <person name="Olson A."/>
            <person name="Aerts A."/>
            <person name="Asiegbu F."/>
            <person name="Belbahri L."/>
            <person name="Bouzid O."/>
            <person name="Broberg A."/>
            <person name="Canback B."/>
            <person name="Coutinho P.M."/>
            <person name="Cullen D."/>
            <person name="Dalman K."/>
            <person name="Deflorio G."/>
            <person name="van Diepen L.T."/>
            <person name="Dunand C."/>
            <person name="Duplessis S."/>
            <person name="Durling M."/>
            <person name="Gonthier P."/>
            <person name="Grimwood J."/>
            <person name="Fossdal C.G."/>
            <person name="Hansson D."/>
            <person name="Henrissat B."/>
            <person name="Hietala A."/>
            <person name="Himmelstrand K."/>
            <person name="Hoffmeister D."/>
            <person name="Hogberg N."/>
            <person name="James T.Y."/>
            <person name="Karlsson M."/>
            <person name="Kohler A."/>
            <person name="Kues U."/>
            <person name="Lee Y.H."/>
            <person name="Lin Y.C."/>
            <person name="Lind M."/>
            <person name="Lindquist E."/>
            <person name="Lombard V."/>
            <person name="Lucas S."/>
            <person name="Lunden K."/>
            <person name="Morin E."/>
            <person name="Murat C."/>
            <person name="Park J."/>
            <person name="Raffaello T."/>
            <person name="Rouze P."/>
            <person name="Salamov A."/>
            <person name="Schmutz J."/>
            <person name="Solheim H."/>
            <person name="Stahlberg J."/>
            <person name="Velez H."/>
            <person name="de Vries R.P."/>
            <person name="Wiebenga A."/>
            <person name="Woodward S."/>
            <person name="Yakovlev I."/>
            <person name="Garbelotto M."/>
            <person name="Martin F."/>
            <person name="Grigoriev I.V."/>
            <person name="Stenlid J."/>
        </authorList>
    </citation>
    <scope>NUCLEOTIDE SEQUENCE [LARGE SCALE GENOMIC DNA]</scope>
    <source>
        <strain evidence="7 8">TC 32-1</strain>
    </source>
</reference>
<dbReference type="GeneID" id="20677791"/>
<dbReference type="OrthoDB" id="6270329at2759"/>
<keyword evidence="8" id="KW-1185">Reference proteome</keyword>
<dbReference type="HOGENOM" id="CLU_946839_0_0_1"/>
<dbReference type="PROSITE" id="PS50089">
    <property type="entry name" value="ZF_RING_2"/>
    <property type="match status" value="1"/>
</dbReference>
<evidence type="ECO:0000259" key="6">
    <source>
        <dbReference type="PROSITE" id="PS50089"/>
    </source>
</evidence>
<keyword evidence="3" id="KW-0862">Zinc</keyword>
<evidence type="ECO:0000256" key="4">
    <source>
        <dbReference type="PROSITE-ProRule" id="PRU00175"/>
    </source>
</evidence>
<dbReference type="SUPFAM" id="SSF57850">
    <property type="entry name" value="RING/U-box"/>
    <property type="match status" value="1"/>
</dbReference>
<evidence type="ECO:0000256" key="5">
    <source>
        <dbReference type="SAM" id="MobiDB-lite"/>
    </source>
</evidence>
<feature type="region of interest" description="Disordered" evidence="5">
    <location>
        <begin position="191"/>
        <end position="277"/>
    </location>
</feature>
<dbReference type="InterPro" id="IPR017907">
    <property type="entry name" value="Znf_RING_CS"/>
</dbReference>
<dbReference type="InterPro" id="IPR018957">
    <property type="entry name" value="Znf_C3HC4_RING-type"/>
</dbReference>